<feature type="domain" description="DUF1980" evidence="2">
    <location>
        <begin position="9"/>
        <end position="125"/>
    </location>
</feature>
<evidence type="ECO:0000313" key="5">
    <source>
        <dbReference type="Proteomes" id="UP000290649"/>
    </source>
</evidence>
<evidence type="ECO:0000256" key="1">
    <source>
        <dbReference type="SAM" id="Phobius"/>
    </source>
</evidence>
<evidence type="ECO:0000259" key="2">
    <source>
        <dbReference type="Pfam" id="PF09323"/>
    </source>
</evidence>
<dbReference type="InterPro" id="IPR048447">
    <property type="entry name" value="DUF1980_C"/>
</dbReference>
<dbReference type="Pfam" id="PF09323">
    <property type="entry name" value="DUF1980"/>
    <property type="match status" value="1"/>
</dbReference>
<keyword evidence="1" id="KW-0472">Membrane</keyword>
<sequence>MNFHWAQALRALILLLFSAFIFMLHHTGEIVRFINPEYVLFSQIASVLFLFLFFIQVPRIWRDRSIEVVDHSNCGPWGCNHEDGYSQSLSIKTLLSYAIIIIPLLTGFLLPGKELDATIAMKRGVYLPGTMQEELDPSSCEDTHFHSQLSHTSTSDEQELLHSTAIILDSTRFTSHLNIITKNPTLFKGKTVQLEGFALRDETLGENYWVIARFLVTHCVADASVIGILVHLDHTDLEENAWIRVQGKLDVISHNHHGSVPIISDAKWQLIRKPKDPYVYPSK</sequence>
<dbReference type="Proteomes" id="UP000290649">
    <property type="component" value="Unassembled WGS sequence"/>
</dbReference>
<accession>A0A4Q0VXA9</accession>
<feature type="domain" description="DUF1980" evidence="3">
    <location>
        <begin position="153"/>
        <end position="281"/>
    </location>
</feature>
<keyword evidence="1" id="KW-1133">Transmembrane helix</keyword>
<dbReference type="InterPro" id="IPR052955">
    <property type="entry name" value="UPF0703_membrane_permease"/>
</dbReference>
<dbReference type="OrthoDB" id="9770408at2"/>
<dbReference type="Pfam" id="PF21537">
    <property type="entry name" value="DUF1980_C"/>
    <property type="match status" value="1"/>
</dbReference>
<organism evidence="4 5">
    <name type="scientific">Anaerobacillus alkaliphilus</name>
    <dbReference type="NCBI Taxonomy" id="1548597"/>
    <lineage>
        <taxon>Bacteria</taxon>
        <taxon>Bacillati</taxon>
        <taxon>Bacillota</taxon>
        <taxon>Bacilli</taxon>
        <taxon>Bacillales</taxon>
        <taxon>Bacillaceae</taxon>
        <taxon>Anaerobacillus</taxon>
    </lineage>
</organism>
<dbReference type="PANTHER" id="PTHR40047">
    <property type="entry name" value="UPF0703 PROTEIN YCGQ"/>
    <property type="match status" value="1"/>
</dbReference>
<keyword evidence="1" id="KW-0812">Transmembrane</keyword>
<feature type="transmembrane region" description="Helical" evidence="1">
    <location>
        <begin position="94"/>
        <end position="112"/>
    </location>
</feature>
<dbReference type="RefSeq" id="WP_129076369.1">
    <property type="nucleotide sequence ID" value="NZ_QOUX01000001.1"/>
</dbReference>
<protein>
    <submittedName>
        <fullName evidence="4">TIGR03943 family protein</fullName>
    </submittedName>
</protein>
<feature type="transmembrane region" description="Helical" evidence="1">
    <location>
        <begin position="7"/>
        <end position="26"/>
    </location>
</feature>
<dbReference type="InterPro" id="IPR048493">
    <property type="entry name" value="DUF1980_N"/>
</dbReference>
<reference evidence="4 5" key="1">
    <citation type="journal article" date="2019" name="Int. J. Syst. Evol. Microbiol.">
        <title>Anaerobacillus alkaliphilus sp. nov., a novel alkaliphilic and moderately halophilic bacterium.</title>
        <authorList>
            <person name="Borsodi A.K."/>
            <person name="Aszalos J.M."/>
            <person name="Bihari P."/>
            <person name="Nagy I."/>
            <person name="Schumann P."/>
            <person name="Sproer C."/>
            <person name="Kovacs A.L."/>
            <person name="Boka K."/>
            <person name="Dobosy P."/>
            <person name="Ovari M."/>
            <person name="Szili-Kovacs T."/>
            <person name="Toth E."/>
        </authorList>
    </citation>
    <scope>NUCLEOTIDE SEQUENCE [LARGE SCALE GENOMIC DNA]</scope>
    <source>
        <strain evidence="4 5">B16-10</strain>
    </source>
</reference>
<feature type="transmembrane region" description="Helical" evidence="1">
    <location>
        <begin position="38"/>
        <end position="55"/>
    </location>
</feature>
<evidence type="ECO:0000259" key="3">
    <source>
        <dbReference type="Pfam" id="PF21537"/>
    </source>
</evidence>
<keyword evidence="5" id="KW-1185">Reference proteome</keyword>
<dbReference type="PANTHER" id="PTHR40047:SF1">
    <property type="entry name" value="UPF0703 PROTEIN YCGQ"/>
    <property type="match status" value="1"/>
</dbReference>
<dbReference type="NCBIfam" id="TIGR03943">
    <property type="entry name" value="TIGR03943 family putative permease subunit"/>
    <property type="match status" value="1"/>
</dbReference>
<proteinExistence type="predicted"/>
<gene>
    <name evidence="4" type="ORF">DS745_01130</name>
</gene>
<comment type="caution">
    <text evidence="4">The sequence shown here is derived from an EMBL/GenBank/DDBJ whole genome shotgun (WGS) entry which is preliminary data.</text>
</comment>
<dbReference type="AlphaFoldDB" id="A0A4Q0VXA9"/>
<dbReference type="EMBL" id="QOUX01000001">
    <property type="protein sequence ID" value="RXJ04022.1"/>
    <property type="molecule type" value="Genomic_DNA"/>
</dbReference>
<name>A0A4Q0VXA9_9BACI</name>
<evidence type="ECO:0000313" key="4">
    <source>
        <dbReference type="EMBL" id="RXJ04022.1"/>
    </source>
</evidence>
<dbReference type="InterPro" id="IPR015402">
    <property type="entry name" value="DUF1980"/>
</dbReference>